<dbReference type="InterPro" id="IPR029063">
    <property type="entry name" value="SAM-dependent_MTases_sf"/>
</dbReference>
<keyword evidence="1" id="KW-0808">Transferase</keyword>
<dbReference type="GO" id="GO:0032259">
    <property type="term" value="P:methylation"/>
    <property type="evidence" value="ECO:0007669"/>
    <property type="project" value="UniProtKB-KW"/>
</dbReference>
<sequence length="264" mass="28307">MPALKPIGTITRGTTNPNRLRRVDRYAAFLLEPVLRRDSDRLVVDLGYGATGATPAEMHARLRAVGPRVRTLGLEIDPARVAAAQPWAGEGLSFARGGFELPVPDPPVLVRAYNVLRQYDEAQVPGAWARLTAGLAPDGALIEGTCDEIGRTCVFAVLSAGAARPATLTISVKTDVIAAPSQVADRLPKALIHRNVPGEPVHDWLAQLDRAWASAAGIGSLSPRQRWRAMCAALRAAGEPVLHGPARWRLGEVTVPWERVAPRG</sequence>
<evidence type="ECO:0000313" key="1">
    <source>
        <dbReference type="EMBL" id="MYM19499.1"/>
    </source>
</evidence>
<dbReference type="RefSeq" id="WP_160952934.1">
    <property type="nucleotide sequence ID" value="NZ_WWEQ01000018.1"/>
</dbReference>
<dbReference type="GO" id="GO:0008168">
    <property type="term" value="F:methyltransferase activity"/>
    <property type="evidence" value="ECO:0007669"/>
    <property type="project" value="UniProtKB-KW"/>
</dbReference>
<name>A0A6N9H6C4_9MICO</name>
<organism evidence="1 2">
    <name type="scientific">Brevibacterium rongguiense</name>
    <dbReference type="NCBI Taxonomy" id="2695267"/>
    <lineage>
        <taxon>Bacteria</taxon>
        <taxon>Bacillati</taxon>
        <taxon>Actinomycetota</taxon>
        <taxon>Actinomycetes</taxon>
        <taxon>Micrococcales</taxon>
        <taxon>Brevibacteriaceae</taxon>
        <taxon>Brevibacterium</taxon>
    </lineage>
</organism>
<keyword evidence="1" id="KW-0489">Methyltransferase</keyword>
<keyword evidence="2" id="KW-1185">Reference proteome</keyword>
<dbReference type="EMBL" id="WWEQ01000018">
    <property type="protein sequence ID" value="MYM19499.1"/>
    <property type="molecule type" value="Genomic_DNA"/>
</dbReference>
<comment type="caution">
    <text evidence="1">The sequence shown here is derived from an EMBL/GenBank/DDBJ whole genome shotgun (WGS) entry which is preliminary data.</text>
</comment>
<protein>
    <submittedName>
        <fullName evidence="1">Class I SAM-dependent methyltransferase</fullName>
    </submittedName>
</protein>
<reference evidence="1 2" key="1">
    <citation type="submission" date="2020-01" db="EMBL/GenBank/DDBJ databases">
        <authorList>
            <person name="Deng T."/>
        </authorList>
    </citation>
    <scope>NUCLEOTIDE SEQUENCE [LARGE SCALE GENOMIC DNA]</scope>
    <source>
        <strain evidence="1 2">5221</strain>
    </source>
</reference>
<accession>A0A6N9H6C4</accession>
<evidence type="ECO:0000313" key="2">
    <source>
        <dbReference type="Proteomes" id="UP000469215"/>
    </source>
</evidence>
<dbReference type="Proteomes" id="UP000469215">
    <property type="component" value="Unassembled WGS sequence"/>
</dbReference>
<gene>
    <name evidence="1" type="ORF">GSY69_05830</name>
</gene>
<dbReference type="AlphaFoldDB" id="A0A6N9H6C4"/>
<dbReference type="SUPFAM" id="SSF53335">
    <property type="entry name" value="S-adenosyl-L-methionine-dependent methyltransferases"/>
    <property type="match status" value="1"/>
</dbReference>
<proteinExistence type="predicted"/>